<evidence type="ECO:0000256" key="1">
    <source>
        <dbReference type="SAM" id="MobiDB-lite"/>
    </source>
</evidence>
<name>A0A3D8JVX7_9BURK</name>
<dbReference type="OrthoDB" id="8781027at2"/>
<evidence type="ECO:0000313" key="2">
    <source>
        <dbReference type="EMBL" id="RDU96754.1"/>
    </source>
</evidence>
<dbReference type="Pfam" id="PF09483">
    <property type="entry name" value="HpaP"/>
    <property type="match status" value="1"/>
</dbReference>
<feature type="compositionally biased region" description="Basic and acidic residues" evidence="1">
    <location>
        <begin position="91"/>
        <end position="102"/>
    </location>
</feature>
<proteinExistence type="predicted"/>
<reference evidence="2 3" key="1">
    <citation type="submission" date="2018-08" db="EMBL/GenBank/DDBJ databases">
        <title>Paraburkholderia sp. DHOM06 isolated from forest soil.</title>
        <authorList>
            <person name="Gao Z.-H."/>
            <person name="Qiu L.-H."/>
        </authorList>
    </citation>
    <scope>NUCLEOTIDE SEQUENCE [LARGE SCALE GENOMIC DNA]</scope>
    <source>
        <strain evidence="2 3">DHOM06</strain>
    </source>
</reference>
<evidence type="ECO:0000313" key="3">
    <source>
        <dbReference type="Proteomes" id="UP000256838"/>
    </source>
</evidence>
<sequence length="219" mass="24280">MDGISPRIIAPSLPADDEAEPMPAPAPRSVRRGFDYAALVRRAHRRAQAAQTSARTEQDPRRATDRRDDADPLDAPPPSAADEPEETLETDPEHRTDETDPAARRHADALAMPFVATLAAQQAHMAQLMHFLANRIADFCSDRAIVASGHWSARLPLDDKLLPECVLHLTLSHFELALRFEARDPAVRRLICAHQAVLERQLETLLDTLDCPRDVSVEA</sequence>
<dbReference type="Proteomes" id="UP000256838">
    <property type="component" value="Unassembled WGS sequence"/>
</dbReference>
<comment type="caution">
    <text evidence="2">The sequence shown here is derived from an EMBL/GenBank/DDBJ whole genome shotgun (WGS) entry which is preliminary data.</text>
</comment>
<evidence type="ECO:0008006" key="4">
    <source>
        <dbReference type="Google" id="ProtNLM"/>
    </source>
</evidence>
<dbReference type="EMBL" id="QRGA01000013">
    <property type="protein sequence ID" value="RDU96754.1"/>
    <property type="molecule type" value="Genomic_DNA"/>
</dbReference>
<feature type="region of interest" description="Disordered" evidence="1">
    <location>
        <begin position="1"/>
        <end position="102"/>
    </location>
</feature>
<accession>A0A3D8JVX7</accession>
<feature type="compositionally biased region" description="Basic and acidic residues" evidence="1">
    <location>
        <begin position="56"/>
        <end position="70"/>
    </location>
</feature>
<organism evidence="2 3">
    <name type="scientific">Trinickia dinghuensis</name>
    <dbReference type="NCBI Taxonomy" id="2291023"/>
    <lineage>
        <taxon>Bacteria</taxon>
        <taxon>Pseudomonadati</taxon>
        <taxon>Pseudomonadota</taxon>
        <taxon>Betaproteobacteria</taxon>
        <taxon>Burkholderiales</taxon>
        <taxon>Burkholderiaceae</taxon>
        <taxon>Trinickia</taxon>
    </lineage>
</organism>
<dbReference type="AlphaFoldDB" id="A0A3D8JVX7"/>
<dbReference type="NCBIfam" id="TIGR02557">
    <property type="entry name" value="HpaP"/>
    <property type="match status" value="1"/>
</dbReference>
<dbReference type="InterPro" id="IPR013390">
    <property type="entry name" value="T3SS_HpaP"/>
</dbReference>
<keyword evidence="3" id="KW-1185">Reference proteome</keyword>
<gene>
    <name evidence="2" type="ORF">DWV00_22445</name>
</gene>
<protein>
    <recommendedName>
        <fullName evidence="4">Type III secretion protein HpaP</fullName>
    </recommendedName>
</protein>
<dbReference type="RefSeq" id="WP_115535809.1">
    <property type="nucleotide sequence ID" value="NZ_QRGA01000013.1"/>
</dbReference>